<feature type="compositionally biased region" description="Pro residues" evidence="4">
    <location>
        <begin position="440"/>
        <end position="449"/>
    </location>
</feature>
<accession>A0A939TUD8</accession>
<sequence>MTVSHRRVMALWIPDWPVHAHLAEFPDTDTDTGTGTESGTDPRADGPGAPVALLASRRVSACSAGARAAGVRVGLKEHEARFRCTDLRLLPHDPEIDARRFEPVLAALEALVPEVEAVRPGLCAVRARGPARYYGGEAEAAAALREAIAGLGFSDARVGVAEGRFAAEQAARSAADDPQVTSPSPGVRLIAAAETAAFLGPLPIARATGSDLGDVLRGLGIHTLGALAALPPSAVQDRFGRAGGVARRLAAGDDPDAGPSLVPRERPQEFGVELAFEPPVDGADPLAFACSAAAERFVADLVGAGLICTEISVQLTDDIGVRHERNWAHPKHFDGADVLNRVRWQAETLPRDADRAGAGVVHVLIAPIRTDRAAHHEPGLWSSDSDPRVHHVLSRVQSLVGHEGVVTAKLTGGRLLRDRRQWVPWGTRASETAAHRRPPDQPWPGSLPPPHPVFVFDPPVQVECVAADESSVSLSEDGDTLTAPPARLRIPTAGVDEPVETWSPPWPLRERWWAGTPPRFRLQLALQNGDAWLLLHQRGSWFAEGRYD</sequence>
<feature type="compositionally biased region" description="Low complexity" evidence="4">
    <location>
        <begin position="31"/>
        <end position="41"/>
    </location>
</feature>
<dbReference type="AlphaFoldDB" id="A0A939TUD8"/>
<evidence type="ECO:0000256" key="3">
    <source>
        <dbReference type="ARBA" id="ARBA00025589"/>
    </source>
</evidence>
<feature type="domain" description="UmuC" evidence="5">
    <location>
        <begin position="25"/>
        <end position="211"/>
    </location>
</feature>
<feature type="region of interest" description="Disordered" evidence="4">
    <location>
        <begin position="24"/>
        <end position="47"/>
    </location>
</feature>
<evidence type="ECO:0000313" key="7">
    <source>
        <dbReference type="Proteomes" id="UP000668403"/>
    </source>
</evidence>
<dbReference type="InterPro" id="IPR001126">
    <property type="entry name" value="UmuC"/>
</dbReference>
<dbReference type="Gene3D" id="3.40.1170.60">
    <property type="match status" value="1"/>
</dbReference>
<evidence type="ECO:0000259" key="5">
    <source>
        <dbReference type="PROSITE" id="PS50173"/>
    </source>
</evidence>
<evidence type="ECO:0000313" key="6">
    <source>
        <dbReference type="EMBL" id="MBO2989640.1"/>
    </source>
</evidence>
<comment type="function">
    <text evidence="3">Poorly processive, error-prone DNA polymerase involved in untargeted mutagenesis. Copies undamaged DNA at stalled replication forks, which arise in vivo from mismatched or misaligned primer ends. These misaligned primers can be extended by PolIV. Exhibits no 3'-5' exonuclease (proofreading) activity. May be involved in translesional synthesis, in conjunction with the beta clamp from PolIII.</text>
</comment>
<comment type="similarity">
    <text evidence="1">Belongs to the DNA polymerase type-Y family.</text>
</comment>
<proteinExistence type="inferred from homology"/>
<dbReference type="PROSITE" id="PS50173">
    <property type="entry name" value="UMUC"/>
    <property type="match status" value="1"/>
</dbReference>
<dbReference type="InterPro" id="IPR043502">
    <property type="entry name" value="DNA/RNA_pol_sf"/>
</dbReference>
<protein>
    <submittedName>
        <fullName evidence="6">DNA polymerase Y family protein</fullName>
    </submittedName>
</protein>
<dbReference type="InterPro" id="IPR043128">
    <property type="entry name" value="Rev_trsase/Diguanyl_cyclase"/>
</dbReference>
<evidence type="ECO:0000256" key="4">
    <source>
        <dbReference type="SAM" id="MobiDB-lite"/>
    </source>
</evidence>
<name>A0A939TUD8_9MICO</name>
<dbReference type="Proteomes" id="UP000668403">
    <property type="component" value="Unassembled WGS sequence"/>
</dbReference>
<keyword evidence="2" id="KW-0227">DNA damage</keyword>
<dbReference type="Gene3D" id="3.30.70.270">
    <property type="match status" value="1"/>
</dbReference>
<keyword evidence="7" id="KW-1185">Reference proteome</keyword>
<comment type="caution">
    <text evidence="6">The sequence shown here is derived from an EMBL/GenBank/DDBJ whole genome shotgun (WGS) entry which is preliminary data.</text>
</comment>
<dbReference type="PANTHER" id="PTHR35369:SF2">
    <property type="entry name" value="BLR3025 PROTEIN"/>
    <property type="match status" value="1"/>
</dbReference>
<evidence type="ECO:0000256" key="2">
    <source>
        <dbReference type="ARBA" id="ARBA00022763"/>
    </source>
</evidence>
<dbReference type="Pfam" id="PF00817">
    <property type="entry name" value="IMS"/>
    <property type="match status" value="1"/>
</dbReference>
<dbReference type="GO" id="GO:0006281">
    <property type="term" value="P:DNA repair"/>
    <property type="evidence" value="ECO:0007669"/>
    <property type="project" value="InterPro"/>
</dbReference>
<dbReference type="InterPro" id="IPR050356">
    <property type="entry name" value="SulA_CellDiv_inhibitor"/>
</dbReference>
<dbReference type="SUPFAM" id="SSF56672">
    <property type="entry name" value="DNA/RNA polymerases"/>
    <property type="match status" value="1"/>
</dbReference>
<organism evidence="6 7">
    <name type="scientific">Leucobacter tardus</name>
    <dbReference type="NCBI Taxonomy" id="501483"/>
    <lineage>
        <taxon>Bacteria</taxon>
        <taxon>Bacillati</taxon>
        <taxon>Actinomycetota</taxon>
        <taxon>Actinomycetes</taxon>
        <taxon>Micrococcales</taxon>
        <taxon>Microbacteriaceae</taxon>
        <taxon>Leucobacter</taxon>
    </lineage>
</organism>
<gene>
    <name evidence="6" type="ORF">J4H85_06480</name>
</gene>
<feature type="region of interest" description="Disordered" evidence="4">
    <location>
        <begin position="428"/>
        <end position="449"/>
    </location>
</feature>
<evidence type="ECO:0000256" key="1">
    <source>
        <dbReference type="ARBA" id="ARBA00010945"/>
    </source>
</evidence>
<dbReference type="EMBL" id="JAGFBF010000004">
    <property type="protein sequence ID" value="MBO2989640.1"/>
    <property type="molecule type" value="Genomic_DNA"/>
</dbReference>
<dbReference type="RefSeq" id="WP_208238007.1">
    <property type="nucleotide sequence ID" value="NZ_BAAAQU010000001.1"/>
</dbReference>
<reference evidence="6" key="1">
    <citation type="submission" date="2021-03" db="EMBL/GenBank/DDBJ databases">
        <title>Leucobacter chromiisoli sp. nov., isolated from chromium-containing soil of chemical plant.</title>
        <authorList>
            <person name="Xu Z."/>
        </authorList>
    </citation>
    <scope>NUCLEOTIDE SEQUENCE</scope>
    <source>
        <strain evidence="6">K 70/01</strain>
    </source>
</reference>
<dbReference type="PANTHER" id="PTHR35369">
    <property type="entry name" value="BLR3025 PROTEIN-RELATED"/>
    <property type="match status" value="1"/>
</dbReference>